<keyword evidence="5 7" id="KW-0391">Immunity</keyword>
<dbReference type="GO" id="GO:0042834">
    <property type="term" value="F:peptidoglycan binding"/>
    <property type="evidence" value="ECO:0007669"/>
    <property type="project" value="InterPro"/>
</dbReference>
<feature type="domain" description="Peptidoglycan recognition protein family" evidence="11">
    <location>
        <begin position="23"/>
        <end position="165"/>
    </location>
</feature>
<dbReference type="PANTHER" id="PTHR11022:SF74">
    <property type="entry name" value="PEPTIDOGLYCAN-RECOGNITION PROTEIN SA"/>
    <property type="match status" value="1"/>
</dbReference>
<dbReference type="GO" id="GO:0045087">
    <property type="term" value="P:innate immune response"/>
    <property type="evidence" value="ECO:0007669"/>
    <property type="project" value="UniProtKB-KW"/>
</dbReference>
<evidence type="ECO:0000256" key="2">
    <source>
        <dbReference type="ARBA" id="ARBA00011245"/>
    </source>
</evidence>
<dbReference type="InterPro" id="IPR015510">
    <property type="entry name" value="PGRP"/>
</dbReference>
<feature type="disulfide bond" evidence="8">
    <location>
        <begin position="59"/>
        <end position="65"/>
    </location>
</feature>
<dbReference type="InterPro" id="IPR006619">
    <property type="entry name" value="PGRP_domain_met/bac"/>
</dbReference>
<evidence type="ECO:0000256" key="7">
    <source>
        <dbReference type="PIRNR" id="PIRNR037945"/>
    </source>
</evidence>
<keyword evidence="4 9" id="KW-0732">Signal</keyword>
<dbReference type="InterPro" id="IPR036505">
    <property type="entry name" value="Amidase/PGRP_sf"/>
</dbReference>
<evidence type="ECO:0000313" key="13">
    <source>
        <dbReference type="Proteomes" id="UP001153954"/>
    </source>
</evidence>
<proteinExistence type="inferred from homology"/>
<keyword evidence="13" id="KW-1185">Reference proteome</keyword>
<gene>
    <name evidence="12" type="ORF">EEDITHA_LOCUS20021</name>
</gene>
<evidence type="ECO:0000313" key="12">
    <source>
        <dbReference type="EMBL" id="CAH2105811.1"/>
    </source>
</evidence>
<keyword evidence="3 7" id="KW-0399">Innate immunity</keyword>
<comment type="similarity">
    <text evidence="1 7">Belongs to the N-acetylmuramoyl-L-alanine amidase 2 family.</text>
</comment>
<dbReference type="InterPro" id="IPR017331">
    <property type="entry name" value="Peptidoglycan_recognition"/>
</dbReference>
<accession>A0AAU9V6L5</accession>
<dbReference type="Gene3D" id="3.40.80.10">
    <property type="entry name" value="Peptidoglycan recognition protein-like"/>
    <property type="match status" value="1"/>
</dbReference>
<dbReference type="PIRSF" id="PIRSF037945">
    <property type="entry name" value="PGRPs"/>
    <property type="match status" value="1"/>
</dbReference>
<dbReference type="GO" id="GO:0008745">
    <property type="term" value="F:N-acetylmuramoyl-L-alanine amidase activity"/>
    <property type="evidence" value="ECO:0007669"/>
    <property type="project" value="InterPro"/>
</dbReference>
<keyword evidence="6 8" id="KW-1015">Disulfide bond</keyword>
<dbReference type="Pfam" id="PF01510">
    <property type="entry name" value="Amidase_2"/>
    <property type="match status" value="1"/>
</dbReference>
<evidence type="ECO:0000259" key="10">
    <source>
        <dbReference type="SMART" id="SM00644"/>
    </source>
</evidence>
<dbReference type="FunFam" id="3.40.80.10:FF:000001">
    <property type="entry name" value="Peptidoglycan recognition protein 1"/>
    <property type="match status" value="1"/>
</dbReference>
<evidence type="ECO:0000256" key="4">
    <source>
        <dbReference type="ARBA" id="ARBA00022729"/>
    </source>
</evidence>
<evidence type="ECO:0000256" key="5">
    <source>
        <dbReference type="ARBA" id="ARBA00022859"/>
    </source>
</evidence>
<protein>
    <recommendedName>
        <fullName evidence="7">Peptidoglycan-recognition protein</fullName>
    </recommendedName>
</protein>
<feature type="signal peptide" evidence="9">
    <location>
        <begin position="1"/>
        <end position="20"/>
    </location>
</feature>
<evidence type="ECO:0000259" key="11">
    <source>
        <dbReference type="SMART" id="SM00701"/>
    </source>
</evidence>
<evidence type="ECO:0000256" key="6">
    <source>
        <dbReference type="ARBA" id="ARBA00023157"/>
    </source>
</evidence>
<dbReference type="EMBL" id="CAKOGL010000028">
    <property type="protein sequence ID" value="CAH2105811.1"/>
    <property type="molecule type" value="Genomic_DNA"/>
</dbReference>
<comment type="subunit">
    <text evidence="2">Monomer.</text>
</comment>
<comment type="caution">
    <text evidence="12">The sequence shown here is derived from an EMBL/GenBank/DDBJ whole genome shotgun (WGS) entry which is preliminary data.</text>
</comment>
<evidence type="ECO:0000256" key="8">
    <source>
        <dbReference type="PIRSR" id="PIRSR037945-1"/>
    </source>
</evidence>
<dbReference type="CDD" id="cd06583">
    <property type="entry name" value="PGRP"/>
    <property type="match status" value="1"/>
</dbReference>
<organism evidence="12 13">
    <name type="scientific">Euphydryas editha</name>
    <name type="common">Edith's checkerspot</name>
    <dbReference type="NCBI Taxonomy" id="104508"/>
    <lineage>
        <taxon>Eukaryota</taxon>
        <taxon>Metazoa</taxon>
        <taxon>Ecdysozoa</taxon>
        <taxon>Arthropoda</taxon>
        <taxon>Hexapoda</taxon>
        <taxon>Insecta</taxon>
        <taxon>Pterygota</taxon>
        <taxon>Neoptera</taxon>
        <taxon>Endopterygota</taxon>
        <taxon>Lepidoptera</taxon>
        <taxon>Glossata</taxon>
        <taxon>Ditrysia</taxon>
        <taxon>Papilionoidea</taxon>
        <taxon>Nymphalidae</taxon>
        <taxon>Nymphalinae</taxon>
        <taxon>Euphydryas</taxon>
    </lineage>
</organism>
<dbReference type="SMART" id="SM00701">
    <property type="entry name" value="PGRP"/>
    <property type="match status" value="1"/>
</dbReference>
<dbReference type="SUPFAM" id="SSF55846">
    <property type="entry name" value="N-acetylmuramoyl-L-alanine amidase-like"/>
    <property type="match status" value="1"/>
</dbReference>
<dbReference type="GO" id="GO:0008270">
    <property type="term" value="F:zinc ion binding"/>
    <property type="evidence" value="ECO:0007669"/>
    <property type="project" value="InterPro"/>
</dbReference>
<dbReference type="PANTHER" id="PTHR11022">
    <property type="entry name" value="PEPTIDOGLYCAN RECOGNITION PROTEIN"/>
    <property type="match status" value="1"/>
</dbReference>
<evidence type="ECO:0000256" key="1">
    <source>
        <dbReference type="ARBA" id="ARBA00007553"/>
    </source>
</evidence>
<dbReference type="SMART" id="SM00644">
    <property type="entry name" value="Ami_2"/>
    <property type="match status" value="1"/>
</dbReference>
<feature type="domain" description="N-acetylmuramoyl-L-alanine amidase" evidence="10">
    <location>
        <begin position="34"/>
        <end position="171"/>
    </location>
</feature>
<reference evidence="12" key="1">
    <citation type="submission" date="2022-03" db="EMBL/GenBank/DDBJ databases">
        <authorList>
            <person name="Tunstrom K."/>
        </authorList>
    </citation>
    <scope>NUCLEOTIDE SEQUENCE</scope>
</reference>
<evidence type="ECO:0000256" key="9">
    <source>
        <dbReference type="SAM" id="SignalP"/>
    </source>
</evidence>
<feature type="chain" id="PRO_5043437667" description="Peptidoglycan-recognition protein" evidence="9">
    <location>
        <begin position="21"/>
        <end position="194"/>
    </location>
</feature>
<evidence type="ECO:0000256" key="3">
    <source>
        <dbReference type="ARBA" id="ARBA00022588"/>
    </source>
</evidence>
<dbReference type="AlphaFoldDB" id="A0AAU9V6L5"/>
<dbReference type="Proteomes" id="UP001153954">
    <property type="component" value="Unassembled WGS sequence"/>
</dbReference>
<sequence>MFIKLSVLVGIVIQIVSVNAVCPGVVTKKQWGGLSPLHVKYLPRPVNLVIIEHTATSKCSTDEECKNIVQSIQNNHMENLHFWDIGLNFLIGGNGKVYEGAGWLHVGAHTFGYNSKSIGISFIGNYNDDEPTQAQIDAAQNLIQCGVEEGHLTPDYNLVAHKKLVPLESPGKNLYREIRMWPHYLDDVSSIKNH</sequence>
<name>A0AAU9V6L5_EUPED</name>
<dbReference type="GO" id="GO:0009253">
    <property type="term" value="P:peptidoglycan catabolic process"/>
    <property type="evidence" value="ECO:0007669"/>
    <property type="project" value="InterPro"/>
</dbReference>
<feature type="disulfide bond" evidence="8">
    <location>
        <begin position="22"/>
        <end position="145"/>
    </location>
</feature>
<dbReference type="InterPro" id="IPR002502">
    <property type="entry name" value="Amidase_domain"/>
</dbReference>